<dbReference type="SUPFAM" id="SSF53254">
    <property type="entry name" value="Phosphoglycerate mutase-like"/>
    <property type="match status" value="1"/>
</dbReference>
<keyword evidence="11" id="KW-0007">Acetylation</keyword>
<keyword evidence="6" id="KW-0808">Transferase</keyword>
<evidence type="ECO:0000256" key="8">
    <source>
        <dbReference type="ARBA" id="ARBA00022777"/>
    </source>
</evidence>
<dbReference type="AlphaFoldDB" id="A0A6A1QB25"/>
<feature type="binding site" evidence="16">
    <location>
        <position position="283"/>
    </location>
    <ligand>
        <name>substrate</name>
    </ligand>
</feature>
<evidence type="ECO:0000256" key="9">
    <source>
        <dbReference type="ARBA" id="ARBA00022801"/>
    </source>
</evidence>
<dbReference type="Gene3D" id="3.40.50.1240">
    <property type="entry name" value="Phosphoglycerate mutase-like"/>
    <property type="match status" value="1"/>
</dbReference>
<dbReference type="SUPFAM" id="SSF52540">
    <property type="entry name" value="P-loop containing nucleoside triphosphate hydrolases"/>
    <property type="match status" value="1"/>
</dbReference>
<sequence length="509" mass="58203">TSPEELPCLGILPLPQNRTTTTMKPKQISESWASYMTNSPTLIVMIGLPARGKTYVSKKLTRYLNWIGVPTKVFNLGVYRRQAVKSYKSYDFFRHDNEEAMKIRKQCALVALEDVKAYLTEDSGQIAVFDATNTTRERRALILNFAEENSFKVFFVESVCDDPDVIAANILEVKVSSPDYPERNRENVMEDFLKRIECYKVTYQPLDPDNYDNKIVYYLMNIHVHPRTIYLCRHGESEFNLLGKIGGDSGLSVRGKQFAQALRKFLEEQEIADLKVWTSQLKRTIQTAESLGVTYEQWKILNEIDAGVCEEMTYAEIKEQYPDEFALRDEEKYLYRYPGGESYQDLVQRLEPVIMELERQGNVLVISHQAVMRCLLAYFLDKGADELPYLRCPLHTIFKLTPVAYGCKVETIKLNVEAVNTHRDKPTVKQLPQEPNPCKDEKEQLYASVQFEYSKASKKLQCWEPAPQAPQPSPCPGHARRGRPAEDPSQHSGGVTVCLPPVLASCPCH</sequence>
<dbReference type="PANTHER" id="PTHR10606">
    <property type="entry name" value="6-PHOSPHOFRUCTO-2-KINASE/FRUCTOSE-2,6-BISPHOSPHATASE"/>
    <property type="match status" value="1"/>
</dbReference>
<feature type="domain" description="6-phosphofructo-2-kinase" evidence="18">
    <location>
        <begin position="30"/>
        <end position="212"/>
    </location>
</feature>
<evidence type="ECO:0000256" key="15">
    <source>
        <dbReference type="ARBA" id="ARBA00046386"/>
    </source>
</evidence>
<evidence type="ECO:0000256" key="7">
    <source>
        <dbReference type="ARBA" id="ARBA00022741"/>
    </source>
</evidence>
<dbReference type="Pfam" id="PF00300">
    <property type="entry name" value="His_Phos_1"/>
    <property type="match status" value="1"/>
</dbReference>
<dbReference type="PIRSF" id="PIRSF000709">
    <property type="entry name" value="6PFK_2-Ptase"/>
    <property type="match status" value="1"/>
</dbReference>
<proteinExistence type="inferred from homology"/>
<dbReference type="Pfam" id="PF01591">
    <property type="entry name" value="6PF2K"/>
    <property type="match status" value="1"/>
</dbReference>
<keyword evidence="8" id="KW-0418">Kinase</keyword>
<evidence type="ECO:0000256" key="13">
    <source>
        <dbReference type="ARBA" id="ARBA00040487"/>
    </source>
</evidence>
<evidence type="ECO:0000256" key="12">
    <source>
        <dbReference type="ARBA" id="ARBA00023268"/>
    </source>
</evidence>
<dbReference type="GO" id="GO:0005829">
    <property type="term" value="C:cytosol"/>
    <property type="evidence" value="ECO:0007669"/>
    <property type="project" value="TreeGrafter"/>
</dbReference>
<gene>
    <name evidence="19" type="ORF">E2I00_016757</name>
</gene>
<keyword evidence="5" id="KW-0597">Phosphoprotein</keyword>
<dbReference type="GO" id="GO:0006003">
    <property type="term" value="P:fructose 2,6-bisphosphate metabolic process"/>
    <property type="evidence" value="ECO:0007669"/>
    <property type="project" value="InterPro"/>
</dbReference>
<evidence type="ECO:0000256" key="4">
    <source>
        <dbReference type="ARBA" id="ARBA00013067"/>
    </source>
</evidence>
<dbReference type="CDD" id="cd07067">
    <property type="entry name" value="HP_PGM_like"/>
    <property type="match status" value="1"/>
</dbReference>
<dbReference type="InterPro" id="IPR013079">
    <property type="entry name" value="6Phosfructo_kin"/>
</dbReference>
<name>A0A6A1QB25_BALPH</name>
<reference evidence="19 20" key="1">
    <citation type="journal article" date="2019" name="PLoS ONE">
        <title>Genomic analyses reveal an absence of contemporary introgressive admixture between fin whales and blue whales, despite known hybrids.</title>
        <authorList>
            <person name="Westbury M.V."/>
            <person name="Petersen B."/>
            <person name="Lorenzen E.D."/>
        </authorList>
    </citation>
    <scope>NUCLEOTIDE SEQUENCE [LARGE SCALE GENOMIC DNA]</scope>
    <source>
        <strain evidence="19">FinWhale-01</strain>
    </source>
</reference>
<dbReference type="PRINTS" id="PR00991">
    <property type="entry name" value="6PFRUCTKNASE"/>
</dbReference>
<keyword evidence="10" id="KW-0067">ATP-binding</keyword>
<dbReference type="PANTHER" id="PTHR10606:SF48">
    <property type="entry name" value="6-PHOSPHOFRUCTO-2-KINASE_FRUCTOSE-2,6-BISPHOSPHATASE 2"/>
    <property type="match status" value="1"/>
</dbReference>
<evidence type="ECO:0000256" key="14">
    <source>
        <dbReference type="ARBA" id="ARBA00041796"/>
    </source>
</evidence>
<evidence type="ECO:0000256" key="2">
    <source>
        <dbReference type="ARBA" id="ARBA00008408"/>
    </source>
</evidence>
<dbReference type="PROSITE" id="PS00175">
    <property type="entry name" value="PG_MUTASE"/>
    <property type="match status" value="1"/>
</dbReference>
<organism evidence="19 20">
    <name type="scientific">Balaenoptera physalus</name>
    <name type="common">Fin whale</name>
    <name type="synonym">Balaena physalus</name>
    <dbReference type="NCBI Taxonomy" id="9770"/>
    <lineage>
        <taxon>Eukaryota</taxon>
        <taxon>Metazoa</taxon>
        <taxon>Chordata</taxon>
        <taxon>Craniata</taxon>
        <taxon>Vertebrata</taxon>
        <taxon>Euteleostomi</taxon>
        <taxon>Mammalia</taxon>
        <taxon>Eutheria</taxon>
        <taxon>Laurasiatheria</taxon>
        <taxon>Artiodactyla</taxon>
        <taxon>Whippomorpha</taxon>
        <taxon>Cetacea</taxon>
        <taxon>Mysticeti</taxon>
        <taxon>Balaenopteridae</taxon>
        <taxon>Balaenoptera</taxon>
    </lineage>
</organism>
<dbReference type="InterPro" id="IPR001345">
    <property type="entry name" value="PG/BPGM_mutase_AS"/>
</dbReference>
<dbReference type="InterPro" id="IPR029033">
    <property type="entry name" value="His_PPase_superfam"/>
</dbReference>
<dbReference type="OrthoDB" id="267323at2759"/>
<feature type="region of interest" description="Disordered" evidence="17">
    <location>
        <begin position="462"/>
        <end position="494"/>
    </location>
</feature>
<protein>
    <recommendedName>
        <fullName evidence="13">6-phosphofructo-2-kinase/fructose-2,6-bisphosphatase 2</fullName>
        <ecNumber evidence="3">2.7.1.105</ecNumber>
        <ecNumber evidence="4">3.1.3.46</ecNumber>
    </recommendedName>
    <alternativeName>
        <fullName evidence="14">6PF-2-K/Fru-2,6-P2ase heart-type isozyme</fullName>
    </alternativeName>
</protein>
<keyword evidence="9" id="KW-0378">Hydrolase</keyword>
<evidence type="ECO:0000256" key="3">
    <source>
        <dbReference type="ARBA" id="ARBA00012130"/>
    </source>
</evidence>
<evidence type="ECO:0000313" key="20">
    <source>
        <dbReference type="Proteomes" id="UP000437017"/>
    </source>
</evidence>
<dbReference type="SMART" id="SM00855">
    <property type="entry name" value="PGAM"/>
    <property type="match status" value="1"/>
</dbReference>
<comment type="subunit">
    <text evidence="15">Homodimer. Forms a heterodimer with PFKFB3.</text>
</comment>
<dbReference type="GO" id="GO:0005524">
    <property type="term" value="F:ATP binding"/>
    <property type="evidence" value="ECO:0007669"/>
    <property type="project" value="UniProtKB-KW"/>
</dbReference>
<comment type="function">
    <text evidence="1">Synthesis and degradation of fructose 2,6-bisphosphate.</text>
</comment>
<feature type="non-terminal residue" evidence="19">
    <location>
        <position position="1"/>
    </location>
</feature>
<evidence type="ECO:0000256" key="1">
    <source>
        <dbReference type="ARBA" id="ARBA00003771"/>
    </source>
</evidence>
<dbReference type="InterPro" id="IPR027417">
    <property type="entry name" value="P-loop_NTPase"/>
</dbReference>
<dbReference type="FunFam" id="3.40.50.300:FF:000047">
    <property type="entry name" value="6-phosphofructo-2-kinase/fructose-2, 6-bisphosphatase 3 isoform 2"/>
    <property type="match status" value="1"/>
</dbReference>
<evidence type="ECO:0000256" key="17">
    <source>
        <dbReference type="SAM" id="MobiDB-lite"/>
    </source>
</evidence>
<keyword evidence="7" id="KW-0547">Nucleotide-binding</keyword>
<accession>A0A6A1QB25</accession>
<evidence type="ECO:0000313" key="19">
    <source>
        <dbReference type="EMBL" id="KAB0404283.1"/>
    </source>
</evidence>
<evidence type="ECO:0000256" key="10">
    <source>
        <dbReference type="ARBA" id="ARBA00022840"/>
    </source>
</evidence>
<dbReference type="EC" id="2.7.1.105" evidence="3"/>
<dbReference type="InterPro" id="IPR003094">
    <property type="entry name" value="6Pfruct_kin"/>
</dbReference>
<keyword evidence="20" id="KW-1185">Reference proteome</keyword>
<dbReference type="EMBL" id="SGJD01000629">
    <property type="protein sequence ID" value="KAB0404283.1"/>
    <property type="molecule type" value="Genomic_DNA"/>
</dbReference>
<dbReference type="GO" id="GO:0003873">
    <property type="term" value="F:6-phosphofructo-2-kinase activity"/>
    <property type="evidence" value="ECO:0007669"/>
    <property type="project" value="UniProtKB-EC"/>
</dbReference>
<keyword evidence="12" id="KW-0511">Multifunctional enzyme</keyword>
<dbReference type="GO" id="GO:0006000">
    <property type="term" value="P:fructose metabolic process"/>
    <property type="evidence" value="ECO:0007669"/>
    <property type="project" value="InterPro"/>
</dbReference>
<dbReference type="FunFam" id="3.40.50.1240:FF:000001">
    <property type="entry name" value="6-phosphofructo-2-kinase/fructose-2, 6-bisphosphatase 3 isoform 2"/>
    <property type="match status" value="1"/>
</dbReference>
<dbReference type="GO" id="GO:0004331">
    <property type="term" value="F:fructose-2,6-bisphosphate 2-phosphatase activity"/>
    <property type="evidence" value="ECO:0007669"/>
    <property type="project" value="UniProtKB-EC"/>
</dbReference>
<dbReference type="EC" id="3.1.3.46" evidence="4"/>
<feature type="binding site" evidence="16">
    <location>
        <begin position="233"/>
        <end position="240"/>
    </location>
    <ligand>
        <name>substrate</name>
    </ligand>
</feature>
<comment type="similarity">
    <text evidence="2">In the C-terminal section; belongs to the phosphoglycerate mutase family.</text>
</comment>
<dbReference type="Gene3D" id="3.40.50.300">
    <property type="entry name" value="P-loop containing nucleotide triphosphate hydrolases"/>
    <property type="match status" value="1"/>
</dbReference>
<evidence type="ECO:0000259" key="18">
    <source>
        <dbReference type="Pfam" id="PF01591"/>
    </source>
</evidence>
<evidence type="ECO:0000256" key="6">
    <source>
        <dbReference type="ARBA" id="ARBA00022679"/>
    </source>
</evidence>
<comment type="caution">
    <text evidence="19">The sequence shown here is derived from an EMBL/GenBank/DDBJ whole genome shotgun (WGS) entry which is preliminary data.</text>
</comment>
<dbReference type="InterPro" id="IPR013078">
    <property type="entry name" value="His_Pase_superF_clade-1"/>
</dbReference>
<dbReference type="Proteomes" id="UP000437017">
    <property type="component" value="Unassembled WGS sequence"/>
</dbReference>
<evidence type="ECO:0000256" key="16">
    <source>
        <dbReference type="PIRSR" id="PIRSR613078-2"/>
    </source>
</evidence>
<evidence type="ECO:0000256" key="11">
    <source>
        <dbReference type="ARBA" id="ARBA00022990"/>
    </source>
</evidence>
<evidence type="ECO:0000256" key="5">
    <source>
        <dbReference type="ARBA" id="ARBA00022553"/>
    </source>
</evidence>